<dbReference type="PANTHER" id="PTHR46268:SF23">
    <property type="entry name" value="UNIVERSAL STRESS PROTEIN A-RELATED"/>
    <property type="match status" value="1"/>
</dbReference>
<proteinExistence type="inferred from homology"/>
<dbReference type="PRINTS" id="PR01438">
    <property type="entry name" value="UNVRSLSTRESS"/>
</dbReference>
<evidence type="ECO:0000313" key="8">
    <source>
        <dbReference type="Proteomes" id="UP000054729"/>
    </source>
</evidence>
<evidence type="ECO:0000256" key="5">
    <source>
        <dbReference type="PIRNR" id="PIRNR006276"/>
    </source>
</evidence>
<dbReference type="PIRSF" id="PIRSF006276">
    <property type="entry name" value="UspA"/>
    <property type="match status" value="1"/>
</dbReference>
<dbReference type="OrthoDB" id="9792500at2"/>
<dbReference type="RefSeq" id="WP_058481690.1">
    <property type="nucleotide sequence ID" value="NZ_CAAAIQ010000005.1"/>
</dbReference>
<dbReference type="Gene3D" id="3.40.50.620">
    <property type="entry name" value="HUPs"/>
    <property type="match status" value="1"/>
</dbReference>
<accession>A0A0W1A120</accession>
<keyword evidence="4 5" id="KW-0963">Cytoplasm</keyword>
<comment type="similarity">
    <text evidence="2 5">Belongs to the universal stress protein A family.</text>
</comment>
<organism evidence="7 8">
    <name type="scientific">Legionella waltersii</name>
    <dbReference type="NCBI Taxonomy" id="66969"/>
    <lineage>
        <taxon>Bacteria</taxon>
        <taxon>Pseudomonadati</taxon>
        <taxon>Pseudomonadota</taxon>
        <taxon>Gammaproteobacteria</taxon>
        <taxon>Legionellales</taxon>
        <taxon>Legionellaceae</taxon>
        <taxon>Legionella</taxon>
    </lineage>
</organism>
<dbReference type="PATRIC" id="fig|66969.6.peg.3385"/>
<evidence type="ECO:0000259" key="6">
    <source>
        <dbReference type="Pfam" id="PF00582"/>
    </source>
</evidence>
<comment type="subcellular location">
    <subcellularLocation>
        <location evidence="1 5">Cytoplasm</location>
    </subcellularLocation>
</comment>
<dbReference type="STRING" id="66969.Lwal_3098"/>
<dbReference type="InterPro" id="IPR014729">
    <property type="entry name" value="Rossmann-like_a/b/a_fold"/>
</dbReference>
<dbReference type="AlphaFoldDB" id="A0A0W1A120"/>
<feature type="domain" description="UspA" evidence="6">
    <location>
        <begin position="1"/>
        <end position="138"/>
    </location>
</feature>
<gene>
    <name evidence="7" type="primary">uspA_2</name>
    <name evidence="7" type="ORF">Lwal_3098</name>
</gene>
<dbReference type="PANTHER" id="PTHR46268">
    <property type="entry name" value="STRESS RESPONSE PROTEIN NHAX"/>
    <property type="match status" value="1"/>
</dbReference>
<evidence type="ECO:0000313" key="7">
    <source>
        <dbReference type="EMBL" id="KTD75057.1"/>
    </source>
</evidence>
<dbReference type="GO" id="GO:0005737">
    <property type="term" value="C:cytoplasm"/>
    <property type="evidence" value="ECO:0007669"/>
    <property type="project" value="UniProtKB-SubCell"/>
</dbReference>
<evidence type="ECO:0000256" key="3">
    <source>
        <dbReference type="ARBA" id="ARBA00011738"/>
    </source>
</evidence>
<dbReference type="Pfam" id="PF00582">
    <property type="entry name" value="Usp"/>
    <property type="match status" value="1"/>
</dbReference>
<comment type="caution">
    <text evidence="7">The sequence shown here is derived from an EMBL/GenBank/DDBJ whole genome shotgun (WGS) entry which is preliminary data.</text>
</comment>
<reference evidence="7 8" key="1">
    <citation type="submission" date="2015-11" db="EMBL/GenBank/DDBJ databases">
        <title>Genomic analysis of 38 Legionella species identifies large and diverse effector repertoires.</title>
        <authorList>
            <person name="Burstein D."/>
            <person name="Amaro F."/>
            <person name="Zusman T."/>
            <person name="Lifshitz Z."/>
            <person name="Cohen O."/>
            <person name="Gilbert J.A."/>
            <person name="Pupko T."/>
            <person name="Shuman H.A."/>
            <person name="Segal G."/>
        </authorList>
    </citation>
    <scope>NUCLEOTIDE SEQUENCE [LARGE SCALE GENOMIC DNA]</scope>
    <source>
        <strain evidence="7 8">ATCC 51914</strain>
    </source>
</reference>
<evidence type="ECO:0000256" key="4">
    <source>
        <dbReference type="ARBA" id="ARBA00022490"/>
    </source>
</evidence>
<evidence type="ECO:0000256" key="1">
    <source>
        <dbReference type="ARBA" id="ARBA00004496"/>
    </source>
</evidence>
<dbReference type="InterPro" id="IPR006016">
    <property type="entry name" value="UspA"/>
</dbReference>
<keyword evidence="8" id="KW-1185">Reference proteome</keyword>
<dbReference type="InterPro" id="IPR006015">
    <property type="entry name" value="Universal_stress_UspA"/>
</dbReference>
<dbReference type="SUPFAM" id="SSF52402">
    <property type="entry name" value="Adenine nucleotide alpha hydrolases-like"/>
    <property type="match status" value="1"/>
</dbReference>
<evidence type="ECO:0000256" key="2">
    <source>
        <dbReference type="ARBA" id="ARBA00008791"/>
    </source>
</evidence>
<protein>
    <recommendedName>
        <fullName evidence="5">Universal stress protein</fullName>
    </recommendedName>
</protein>
<name>A0A0W1A120_9GAMM</name>
<dbReference type="EMBL" id="LNZB01000060">
    <property type="protein sequence ID" value="KTD75057.1"/>
    <property type="molecule type" value="Genomic_DNA"/>
</dbReference>
<comment type="subunit">
    <text evidence="3">Homodimer.</text>
</comment>
<sequence length="139" mass="15073">MYKNIIFATDLLKEHTAQAEKAANLAKQFHATLYLIHVIELPASIMVAQGLGFTELASPSKEDATTVLSMLGEQLNLPDDQLFVELGSVKEQILNKAKELNCQLIILGSHSTSGITFSLGGTANSIVHHAKCDVLTLRD</sequence>
<dbReference type="Proteomes" id="UP000054729">
    <property type="component" value="Unassembled WGS sequence"/>
</dbReference>